<comment type="caution">
    <text evidence="1">The sequence shown here is derived from an EMBL/GenBank/DDBJ whole genome shotgun (WGS) entry which is preliminary data.</text>
</comment>
<evidence type="ECO:0000313" key="2">
    <source>
        <dbReference type="Proteomes" id="UP001597180"/>
    </source>
</evidence>
<dbReference type="Proteomes" id="UP001597180">
    <property type="component" value="Unassembled WGS sequence"/>
</dbReference>
<keyword evidence="2" id="KW-1185">Reference proteome</keyword>
<sequence>MDLLSLDRSCSYKGIEYKVVAVLENDLLLCVLREDYEKGNYPINTVIIPDEGIRRS</sequence>
<dbReference type="RefSeq" id="WP_345585088.1">
    <property type="nucleotide sequence ID" value="NZ_BAABJG010000002.1"/>
</dbReference>
<accession>A0ABW3UYP8</accession>
<protein>
    <recommendedName>
        <fullName evidence="3">NUDIX hydrolase</fullName>
    </recommendedName>
</protein>
<reference evidence="2" key="1">
    <citation type="journal article" date="2019" name="Int. J. Syst. Evol. Microbiol.">
        <title>The Global Catalogue of Microorganisms (GCM) 10K type strain sequencing project: providing services to taxonomists for standard genome sequencing and annotation.</title>
        <authorList>
            <consortium name="The Broad Institute Genomics Platform"/>
            <consortium name="The Broad Institute Genome Sequencing Center for Infectious Disease"/>
            <person name="Wu L."/>
            <person name="Ma J."/>
        </authorList>
    </citation>
    <scope>NUCLEOTIDE SEQUENCE [LARGE SCALE GENOMIC DNA]</scope>
    <source>
        <strain evidence="2">CCUG 53270</strain>
    </source>
</reference>
<evidence type="ECO:0000313" key="1">
    <source>
        <dbReference type="EMBL" id="MFD1225512.1"/>
    </source>
</evidence>
<proteinExistence type="predicted"/>
<evidence type="ECO:0008006" key="3">
    <source>
        <dbReference type="Google" id="ProtNLM"/>
    </source>
</evidence>
<gene>
    <name evidence="1" type="ORF">ACFQ4B_36090</name>
</gene>
<dbReference type="EMBL" id="JBHTLU010000065">
    <property type="protein sequence ID" value="MFD1225512.1"/>
    <property type="molecule type" value="Genomic_DNA"/>
</dbReference>
<organism evidence="1 2">
    <name type="scientific">Paenibacillus vulneris</name>
    <dbReference type="NCBI Taxonomy" id="1133364"/>
    <lineage>
        <taxon>Bacteria</taxon>
        <taxon>Bacillati</taxon>
        <taxon>Bacillota</taxon>
        <taxon>Bacilli</taxon>
        <taxon>Bacillales</taxon>
        <taxon>Paenibacillaceae</taxon>
        <taxon>Paenibacillus</taxon>
    </lineage>
</organism>
<name>A0ABW3UYP8_9BACL</name>